<dbReference type="PANTHER" id="PTHR12631">
    <property type="entry name" value="ALPHA-L-IDURONIDASE"/>
    <property type="match status" value="1"/>
</dbReference>
<dbReference type="InterPro" id="IPR024655">
    <property type="entry name" value="Asl1_glyco_hydro_catalytic"/>
</dbReference>
<evidence type="ECO:0000256" key="2">
    <source>
        <dbReference type="SAM" id="SignalP"/>
    </source>
</evidence>
<reference evidence="4" key="1">
    <citation type="submission" date="2022-05" db="EMBL/GenBank/DDBJ databases">
        <title>Schlegelella sp. nov., isolated from mangrove soil.</title>
        <authorList>
            <person name="Liu Y."/>
            <person name="Ge X."/>
            <person name="Liu W."/>
        </authorList>
    </citation>
    <scope>NUCLEOTIDE SEQUENCE</scope>
    <source>
        <strain evidence="4">S2-27</strain>
    </source>
</reference>
<keyword evidence="5" id="KW-1185">Reference proteome</keyword>
<dbReference type="InterPro" id="IPR051923">
    <property type="entry name" value="Glycosyl_Hydrolase_39"/>
</dbReference>
<sequence>MRLSVYRWTAALAVSLLVACSGGSSDEDESNPPASGTGTEVPTPSTPPVDQPPEETEPDPGNETPAPSTPAPDETNGNDVPEDVTPGTDSDATLLMRAGFETSFTGRGPGWVVNYWGTPFPKFEVARETASAHVRSGTGAQRFRVVERQSGDAHLTYPYGFVNGKTYRASLHLKASAPTTVVIQLRRDALPWNVFATRTVQLTTAWQRVELEGLYQWNEAGSIRVIARSTGVNLYLDDVTLSHVDGSDTPIGGLTLPAAGAQSVTSTTVASADMEGSFLSTASGWKVNYWGLPLPSWSVGRETRTGYVHAGASSQRFRVNSKGGGAVHLTYPYGFAKGRTYRATLYLRADSTLPVEVMMRRDAHPWDAFATKTVTATTTWQKVEITGTYLGTVAGTVRVIPKTLGVNVYVDDLTIADLQYNDLAPANTGPIPDTLFGIHVNKLGSHATWPALGHRLVRLWNTGTTWRDLQPASGVWDFNNTAGRRLDMYVDYVKRNDPDGAILYTLGQTPQWASSTPGVTGLYGLGASGAPTNMAYWRDYVRTLARRYAGRIRYWELWNEPDYQPHYNGSMATMVEMARIAREELKAADPANQLVSPGATAGQGMAWLNNFLAAGGGQHVDIVGFHWYFDTSPEKIGPMIQNVRQLMVNHGIGNKPLWNTEGAPGCDALLYQCSSFVPTPQQQRSVTARALLIMWAKGVSSFSYYFWERSDPLSSLVQSDYRTPTDAAHAYAEAARWLRGARLVDGYRIDDSVHVFRVQRGTENQVILWSTTPGVAVNLPAAWGVSRQRTLLGTETALPSSRQISLGLEPVLLKP</sequence>
<keyword evidence="2" id="KW-0732">Signal</keyword>
<evidence type="ECO:0000259" key="3">
    <source>
        <dbReference type="Pfam" id="PF11790"/>
    </source>
</evidence>
<feature type="signal peptide" evidence="2">
    <location>
        <begin position="1"/>
        <end position="26"/>
    </location>
</feature>
<feature type="region of interest" description="Disordered" evidence="1">
    <location>
        <begin position="21"/>
        <end position="90"/>
    </location>
</feature>
<organism evidence="4 5">
    <name type="scientific">Caldimonas mangrovi</name>
    <dbReference type="NCBI Taxonomy" id="2944811"/>
    <lineage>
        <taxon>Bacteria</taxon>
        <taxon>Pseudomonadati</taxon>
        <taxon>Pseudomonadota</taxon>
        <taxon>Betaproteobacteria</taxon>
        <taxon>Burkholderiales</taxon>
        <taxon>Sphaerotilaceae</taxon>
        <taxon>Caldimonas</taxon>
    </lineage>
</organism>
<evidence type="ECO:0000256" key="1">
    <source>
        <dbReference type="SAM" id="MobiDB-lite"/>
    </source>
</evidence>
<evidence type="ECO:0000313" key="5">
    <source>
        <dbReference type="Proteomes" id="UP001165541"/>
    </source>
</evidence>
<dbReference type="PANTHER" id="PTHR12631:SF10">
    <property type="entry name" value="BETA-XYLOSIDASE-LIKE PROTEIN-RELATED"/>
    <property type="match status" value="1"/>
</dbReference>
<dbReference type="Gene3D" id="2.60.120.260">
    <property type="entry name" value="Galactose-binding domain-like"/>
    <property type="match status" value="2"/>
</dbReference>
<dbReference type="PROSITE" id="PS51257">
    <property type="entry name" value="PROKAR_LIPOPROTEIN"/>
    <property type="match status" value="1"/>
</dbReference>
<dbReference type="InterPro" id="IPR017853">
    <property type="entry name" value="GH"/>
</dbReference>
<name>A0ABT0YVM6_9BURK</name>
<feature type="domain" description="Asl1-like glycosyl hydrolase catalytic" evidence="3">
    <location>
        <begin position="558"/>
        <end position="673"/>
    </location>
</feature>
<feature type="chain" id="PRO_5046191384" description="Asl1-like glycosyl hydrolase catalytic domain-containing protein" evidence="2">
    <location>
        <begin position="27"/>
        <end position="815"/>
    </location>
</feature>
<comment type="caution">
    <text evidence="4">The sequence shown here is derived from an EMBL/GenBank/DDBJ whole genome shotgun (WGS) entry which is preliminary data.</text>
</comment>
<dbReference type="Gene3D" id="3.20.20.80">
    <property type="entry name" value="Glycosidases"/>
    <property type="match status" value="1"/>
</dbReference>
<accession>A0ABT0YVM6</accession>
<dbReference type="SUPFAM" id="SSF49785">
    <property type="entry name" value="Galactose-binding domain-like"/>
    <property type="match status" value="2"/>
</dbReference>
<gene>
    <name evidence="4" type="ORF">M8A51_25025</name>
</gene>
<dbReference type="EMBL" id="JAMKFE010000024">
    <property type="protein sequence ID" value="MCM5682807.1"/>
    <property type="molecule type" value="Genomic_DNA"/>
</dbReference>
<protein>
    <recommendedName>
        <fullName evidence="3">Asl1-like glycosyl hydrolase catalytic domain-containing protein</fullName>
    </recommendedName>
</protein>
<proteinExistence type="predicted"/>
<evidence type="ECO:0000313" key="4">
    <source>
        <dbReference type="EMBL" id="MCM5682807.1"/>
    </source>
</evidence>
<dbReference type="InterPro" id="IPR008979">
    <property type="entry name" value="Galactose-bd-like_sf"/>
</dbReference>
<dbReference type="SUPFAM" id="SSF51445">
    <property type="entry name" value="(Trans)glycosidases"/>
    <property type="match status" value="1"/>
</dbReference>
<dbReference type="Proteomes" id="UP001165541">
    <property type="component" value="Unassembled WGS sequence"/>
</dbReference>
<dbReference type="RefSeq" id="WP_251781349.1">
    <property type="nucleotide sequence ID" value="NZ_JAMKFE010000024.1"/>
</dbReference>
<dbReference type="Pfam" id="PF11790">
    <property type="entry name" value="Glyco_hydro_cc"/>
    <property type="match status" value="1"/>
</dbReference>